<keyword evidence="7" id="KW-1015">Disulfide bond</keyword>
<evidence type="ECO:0000313" key="13">
    <source>
        <dbReference type="EMBL" id="GCC37118.1"/>
    </source>
</evidence>
<accession>A0A401T3B4</accession>
<evidence type="ECO:0000256" key="9">
    <source>
        <dbReference type="ARBA" id="ARBA00023180"/>
    </source>
</evidence>
<dbReference type="Proteomes" id="UP000287033">
    <property type="component" value="Unassembled WGS sequence"/>
</dbReference>
<dbReference type="GO" id="GO:0071222">
    <property type="term" value="P:cellular response to lipopolysaccharide"/>
    <property type="evidence" value="ECO:0007669"/>
    <property type="project" value="TreeGrafter"/>
</dbReference>
<evidence type="ECO:0000256" key="12">
    <source>
        <dbReference type="SAM" id="Phobius"/>
    </source>
</evidence>
<evidence type="ECO:0000256" key="5">
    <source>
        <dbReference type="ARBA" id="ARBA00022989"/>
    </source>
</evidence>
<feature type="transmembrane region" description="Helical" evidence="12">
    <location>
        <begin position="95"/>
        <end position="116"/>
    </location>
</feature>
<evidence type="ECO:0000256" key="7">
    <source>
        <dbReference type="ARBA" id="ARBA00023157"/>
    </source>
</evidence>
<keyword evidence="3 12" id="KW-0812">Transmembrane</keyword>
<keyword evidence="8" id="KW-0675">Receptor</keyword>
<evidence type="ECO:0000256" key="11">
    <source>
        <dbReference type="SAM" id="MobiDB-lite"/>
    </source>
</evidence>
<evidence type="ECO:0000313" key="14">
    <source>
        <dbReference type="Proteomes" id="UP000287033"/>
    </source>
</evidence>
<keyword evidence="6 12" id="KW-0472">Membrane</keyword>
<comment type="subcellular location">
    <subcellularLocation>
        <location evidence="1">Cell membrane</location>
        <topology evidence="1">Single-pass type I membrane protein</topology>
    </subcellularLocation>
</comment>
<evidence type="ECO:0000256" key="1">
    <source>
        <dbReference type="ARBA" id="ARBA00004251"/>
    </source>
</evidence>
<dbReference type="GO" id="GO:0042130">
    <property type="term" value="P:negative regulation of T cell proliferation"/>
    <property type="evidence" value="ECO:0007669"/>
    <property type="project" value="TreeGrafter"/>
</dbReference>
<evidence type="ECO:0000256" key="3">
    <source>
        <dbReference type="ARBA" id="ARBA00022692"/>
    </source>
</evidence>
<evidence type="ECO:0000256" key="2">
    <source>
        <dbReference type="ARBA" id="ARBA00022475"/>
    </source>
</evidence>
<proteinExistence type="predicted"/>
<dbReference type="SUPFAM" id="SSF48726">
    <property type="entry name" value="Immunoglobulin"/>
    <property type="match status" value="1"/>
</dbReference>
<keyword evidence="14" id="KW-1185">Reference proteome</keyword>
<evidence type="ECO:0000256" key="8">
    <source>
        <dbReference type="ARBA" id="ARBA00023170"/>
    </source>
</evidence>
<reference evidence="13 14" key="1">
    <citation type="journal article" date="2018" name="Nat. Ecol. Evol.">
        <title>Shark genomes provide insights into elasmobranch evolution and the origin of vertebrates.</title>
        <authorList>
            <person name="Hara Y"/>
            <person name="Yamaguchi K"/>
            <person name="Onimaru K"/>
            <person name="Kadota M"/>
            <person name="Koyanagi M"/>
            <person name="Keeley SD"/>
            <person name="Tatsumi K"/>
            <person name="Tanaka K"/>
            <person name="Motone F"/>
            <person name="Kageyama Y"/>
            <person name="Nozu R"/>
            <person name="Adachi N"/>
            <person name="Nishimura O"/>
            <person name="Nakagawa R"/>
            <person name="Tanegashima C"/>
            <person name="Kiyatake I"/>
            <person name="Matsumoto R"/>
            <person name="Murakumo K"/>
            <person name="Nishida K"/>
            <person name="Terakita A"/>
            <person name="Kuratani S"/>
            <person name="Sato K"/>
            <person name="Hyodo S Kuraku.S."/>
        </authorList>
    </citation>
    <scope>NUCLEOTIDE SEQUENCE [LARGE SCALE GENOMIC DNA]</scope>
</reference>
<dbReference type="InterPro" id="IPR051713">
    <property type="entry name" value="T-cell_Activation_Regulation"/>
</dbReference>
<feature type="compositionally biased region" description="Basic and acidic residues" evidence="11">
    <location>
        <begin position="163"/>
        <end position="177"/>
    </location>
</feature>
<evidence type="ECO:0000256" key="10">
    <source>
        <dbReference type="ARBA" id="ARBA00023319"/>
    </source>
</evidence>
<dbReference type="EMBL" id="BEZZ01000943">
    <property type="protein sequence ID" value="GCC37118.1"/>
    <property type="molecule type" value="Genomic_DNA"/>
</dbReference>
<dbReference type="InterPro" id="IPR013783">
    <property type="entry name" value="Ig-like_fold"/>
</dbReference>
<dbReference type="GO" id="GO:0009897">
    <property type="term" value="C:external side of plasma membrane"/>
    <property type="evidence" value="ECO:0007669"/>
    <property type="project" value="TreeGrafter"/>
</dbReference>
<dbReference type="GO" id="GO:0042102">
    <property type="term" value="P:positive regulation of T cell proliferation"/>
    <property type="evidence" value="ECO:0007669"/>
    <property type="project" value="TreeGrafter"/>
</dbReference>
<dbReference type="OrthoDB" id="10055806at2759"/>
<protein>
    <submittedName>
        <fullName evidence="13">Uncharacterized protein</fullName>
    </submittedName>
</protein>
<dbReference type="PANTHER" id="PTHR25466">
    <property type="entry name" value="T-LYMPHOCYTE ACTIVATION ANTIGEN"/>
    <property type="match status" value="1"/>
</dbReference>
<sequence length="177" mass="19793">MADQLVHAFHSGKEHVSQDYSNRARLFTKEFKQGNFSLLLSDLRVSDKAEYICVIQMKQKTGYDVVLSVSVSLQIADISEGDREEISVSDTHHRWITPVVLVTLTFVVSLAGYILLKHFPRSSLMRVGVAAGQCELASLNVVNPTLDRRSLTQDDQGGIETEPFTKDLEDHKGETET</sequence>
<dbReference type="AlphaFoldDB" id="A0A401T3B4"/>
<dbReference type="InterPro" id="IPR036179">
    <property type="entry name" value="Ig-like_dom_sf"/>
</dbReference>
<keyword evidence="2" id="KW-1003">Cell membrane</keyword>
<name>A0A401T3B4_CHIPU</name>
<dbReference type="GO" id="GO:0007166">
    <property type="term" value="P:cell surface receptor signaling pathway"/>
    <property type="evidence" value="ECO:0007669"/>
    <property type="project" value="TreeGrafter"/>
</dbReference>
<dbReference type="GO" id="GO:0031295">
    <property type="term" value="P:T cell costimulation"/>
    <property type="evidence" value="ECO:0007669"/>
    <property type="project" value="TreeGrafter"/>
</dbReference>
<feature type="region of interest" description="Disordered" evidence="11">
    <location>
        <begin position="149"/>
        <end position="177"/>
    </location>
</feature>
<keyword evidence="9" id="KW-0325">Glycoprotein</keyword>
<dbReference type="PANTHER" id="PTHR25466:SF9">
    <property type="entry name" value="FIBRONECTIN TYPE-III DOMAIN-CONTAINING PROTEIN"/>
    <property type="match status" value="1"/>
</dbReference>
<comment type="caution">
    <text evidence="13">The sequence shown here is derived from an EMBL/GenBank/DDBJ whole genome shotgun (WGS) entry which is preliminary data.</text>
</comment>
<keyword evidence="4" id="KW-0732">Signal</keyword>
<evidence type="ECO:0000256" key="4">
    <source>
        <dbReference type="ARBA" id="ARBA00022729"/>
    </source>
</evidence>
<dbReference type="Gene3D" id="2.60.40.10">
    <property type="entry name" value="Immunoglobulins"/>
    <property type="match status" value="1"/>
</dbReference>
<organism evidence="13 14">
    <name type="scientific">Chiloscyllium punctatum</name>
    <name type="common">Brownbanded bambooshark</name>
    <name type="synonym">Hemiscyllium punctatum</name>
    <dbReference type="NCBI Taxonomy" id="137246"/>
    <lineage>
        <taxon>Eukaryota</taxon>
        <taxon>Metazoa</taxon>
        <taxon>Chordata</taxon>
        <taxon>Craniata</taxon>
        <taxon>Vertebrata</taxon>
        <taxon>Chondrichthyes</taxon>
        <taxon>Elasmobranchii</taxon>
        <taxon>Galeomorphii</taxon>
        <taxon>Galeoidea</taxon>
        <taxon>Orectolobiformes</taxon>
        <taxon>Hemiscylliidae</taxon>
        <taxon>Chiloscyllium</taxon>
    </lineage>
</organism>
<gene>
    <name evidence="13" type="ORF">chiPu_0015619</name>
</gene>
<keyword evidence="10" id="KW-0393">Immunoglobulin domain</keyword>
<keyword evidence="5 12" id="KW-1133">Transmembrane helix</keyword>
<evidence type="ECO:0000256" key="6">
    <source>
        <dbReference type="ARBA" id="ARBA00023136"/>
    </source>
</evidence>
<dbReference type="GO" id="GO:0006955">
    <property type="term" value="P:immune response"/>
    <property type="evidence" value="ECO:0007669"/>
    <property type="project" value="TreeGrafter"/>
</dbReference>